<feature type="chain" id="PRO_5025543284" description="DUF7143 domain-containing protein" evidence="1">
    <location>
        <begin position="20"/>
        <end position="193"/>
    </location>
</feature>
<organism evidence="3 4">
    <name type="scientific">Massarina eburnea CBS 473.64</name>
    <dbReference type="NCBI Taxonomy" id="1395130"/>
    <lineage>
        <taxon>Eukaryota</taxon>
        <taxon>Fungi</taxon>
        <taxon>Dikarya</taxon>
        <taxon>Ascomycota</taxon>
        <taxon>Pezizomycotina</taxon>
        <taxon>Dothideomycetes</taxon>
        <taxon>Pleosporomycetidae</taxon>
        <taxon>Pleosporales</taxon>
        <taxon>Massarineae</taxon>
        <taxon>Massarinaceae</taxon>
        <taxon>Massarina</taxon>
    </lineage>
</organism>
<keyword evidence="4" id="KW-1185">Reference proteome</keyword>
<dbReference type="OrthoDB" id="2497581at2759"/>
<sequence>MYAQAIVTLALLGATTVTAFPASLSNRQAKACFVVGNTALPQEVADSVTSIQSSVTCDATKKTISNVPDVTSGSTSFSSIDFSQSKSTPLQFALDTFATKTPLASTDLATFQDMLNTYLATEAGLRSVGGNLAIKAPKFFLQMQVSRIQTAQGNAPAAAGLQVDHLRDKVTKNAAGESKALLDQVAAVAKQVS</sequence>
<feature type="domain" description="DUF7143" evidence="2">
    <location>
        <begin position="34"/>
        <end position="192"/>
    </location>
</feature>
<evidence type="ECO:0000313" key="4">
    <source>
        <dbReference type="Proteomes" id="UP000799753"/>
    </source>
</evidence>
<evidence type="ECO:0000259" key="2">
    <source>
        <dbReference type="Pfam" id="PF23631"/>
    </source>
</evidence>
<name>A0A6A6SJ54_9PLEO</name>
<dbReference type="InterPro" id="IPR055567">
    <property type="entry name" value="DUF7143"/>
</dbReference>
<proteinExistence type="predicted"/>
<accession>A0A6A6SJ54</accession>
<feature type="signal peptide" evidence="1">
    <location>
        <begin position="1"/>
        <end position="19"/>
    </location>
</feature>
<dbReference type="PANTHER" id="PTHR37592">
    <property type="match status" value="1"/>
</dbReference>
<dbReference type="PANTHER" id="PTHR37592:SF1">
    <property type="match status" value="1"/>
</dbReference>
<dbReference type="AlphaFoldDB" id="A0A6A6SJ54"/>
<keyword evidence="1" id="KW-0732">Signal</keyword>
<gene>
    <name evidence="3" type="ORF">P280DRAFT_464492</name>
</gene>
<dbReference type="Pfam" id="PF23631">
    <property type="entry name" value="DUF7143"/>
    <property type="match status" value="1"/>
</dbReference>
<dbReference type="EMBL" id="MU006776">
    <property type="protein sequence ID" value="KAF2646254.1"/>
    <property type="molecule type" value="Genomic_DNA"/>
</dbReference>
<evidence type="ECO:0000313" key="3">
    <source>
        <dbReference type="EMBL" id="KAF2646254.1"/>
    </source>
</evidence>
<protein>
    <recommendedName>
        <fullName evidence="2">DUF7143 domain-containing protein</fullName>
    </recommendedName>
</protein>
<dbReference type="Proteomes" id="UP000799753">
    <property type="component" value="Unassembled WGS sequence"/>
</dbReference>
<reference evidence="3" key="1">
    <citation type="journal article" date="2020" name="Stud. Mycol.">
        <title>101 Dothideomycetes genomes: a test case for predicting lifestyles and emergence of pathogens.</title>
        <authorList>
            <person name="Haridas S."/>
            <person name="Albert R."/>
            <person name="Binder M."/>
            <person name="Bloem J."/>
            <person name="Labutti K."/>
            <person name="Salamov A."/>
            <person name="Andreopoulos B."/>
            <person name="Baker S."/>
            <person name="Barry K."/>
            <person name="Bills G."/>
            <person name="Bluhm B."/>
            <person name="Cannon C."/>
            <person name="Castanera R."/>
            <person name="Culley D."/>
            <person name="Daum C."/>
            <person name="Ezra D."/>
            <person name="Gonzalez J."/>
            <person name="Henrissat B."/>
            <person name="Kuo A."/>
            <person name="Liang C."/>
            <person name="Lipzen A."/>
            <person name="Lutzoni F."/>
            <person name="Magnuson J."/>
            <person name="Mondo S."/>
            <person name="Nolan M."/>
            <person name="Ohm R."/>
            <person name="Pangilinan J."/>
            <person name="Park H.-J."/>
            <person name="Ramirez L."/>
            <person name="Alfaro M."/>
            <person name="Sun H."/>
            <person name="Tritt A."/>
            <person name="Yoshinaga Y."/>
            <person name="Zwiers L.-H."/>
            <person name="Turgeon B."/>
            <person name="Goodwin S."/>
            <person name="Spatafora J."/>
            <person name="Crous P."/>
            <person name="Grigoriev I."/>
        </authorList>
    </citation>
    <scope>NUCLEOTIDE SEQUENCE</scope>
    <source>
        <strain evidence="3">CBS 473.64</strain>
    </source>
</reference>
<evidence type="ECO:0000256" key="1">
    <source>
        <dbReference type="SAM" id="SignalP"/>
    </source>
</evidence>